<keyword evidence="5" id="KW-0411">Iron-sulfur</keyword>
<dbReference type="InterPro" id="IPR001433">
    <property type="entry name" value="OxRdtase_FAD/NAD-bd"/>
</dbReference>
<dbReference type="PROSITE" id="PS51384">
    <property type="entry name" value="FAD_FR"/>
    <property type="match status" value="1"/>
</dbReference>
<comment type="cofactor">
    <cofactor evidence="1">
        <name>FAD</name>
        <dbReference type="ChEBI" id="CHEBI:57692"/>
    </cofactor>
</comment>
<dbReference type="PANTHER" id="PTHR47354:SF5">
    <property type="entry name" value="PROTEIN RFBI"/>
    <property type="match status" value="1"/>
</dbReference>
<dbReference type="InterPro" id="IPR017927">
    <property type="entry name" value="FAD-bd_FR_type"/>
</dbReference>
<dbReference type="InterPro" id="IPR017938">
    <property type="entry name" value="Riboflavin_synthase-like_b-brl"/>
</dbReference>
<dbReference type="InterPro" id="IPR039261">
    <property type="entry name" value="FNR_nucleotide-bd"/>
</dbReference>
<dbReference type="Pfam" id="PF00175">
    <property type="entry name" value="NAD_binding_1"/>
    <property type="match status" value="1"/>
</dbReference>
<dbReference type="InterPro" id="IPR001709">
    <property type="entry name" value="Flavoprot_Pyr_Nucl_cyt_Rdtase"/>
</dbReference>
<evidence type="ECO:0000256" key="6">
    <source>
        <dbReference type="ARBA" id="ARBA00034078"/>
    </source>
</evidence>
<dbReference type="RefSeq" id="WP_306390705.1">
    <property type="nucleotide sequence ID" value="NZ_JAVCAP010000037.1"/>
</dbReference>
<comment type="cofactor">
    <cofactor evidence="6">
        <name>[2Fe-2S] cluster</name>
        <dbReference type="ChEBI" id="CHEBI:190135"/>
    </cofactor>
</comment>
<evidence type="ECO:0000313" key="9">
    <source>
        <dbReference type="EMBL" id="MDP8568915.1"/>
    </source>
</evidence>
<dbReference type="InterPro" id="IPR008333">
    <property type="entry name" value="Cbr1-like_FAD-bd_dom"/>
</dbReference>
<dbReference type="InterPro" id="IPR036922">
    <property type="entry name" value="Rieske_2Fe-2S_sf"/>
</dbReference>
<evidence type="ECO:0000259" key="8">
    <source>
        <dbReference type="PROSITE" id="PS51384"/>
    </source>
</evidence>
<dbReference type="PANTHER" id="PTHR47354">
    <property type="entry name" value="NADH OXIDOREDUCTASE HCR"/>
    <property type="match status" value="1"/>
</dbReference>
<sequence length="355" mass="38807">MSTVHLHRWLDIGAVEAFSEDEPVAVEAGGMQIAIFRLEDQLFALHDLCTHGVARLSEGYVEEGCVECPLHQGLFDIRTGAAKCAPVTEAVRSFPVRIQEGRVQVAVEAGAPPVQAQPAAIEVVLSSVEKVAPDVALVRMQLPEAHRLSYQPGQYIDILLGDQRRSYSLAQVTSNTLELHIRHLPGGLFTDQLFHELTPGTPLNIDGPHGQFTLQASQKPKIMVATGTGFAPVKAMLEALIAAGNEAPVTLYWGGRTLPDLYQHSQCLDLVTRYPWFHYVPVLSADTPAHWQGRQGYVTDAVLHDWPELQPFEVYACGSPAMVAAAHERFVAHGLASTAFFADAFYSQADRRQAA</sequence>
<gene>
    <name evidence="9" type="primary">andAb</name>
    <name evidence="9" type="ORF">Q9291_13775</name>
</gene>
<dbReference type="SUPFAM" id="SSF63380">
    <property type="entry name" value="Riboflavin synthase domain-like"/>
    <property type="match status" value="1"/>
</dbReference>
<name>A0ABT9JYN0_9PROT</name>
<dbReference type="EMBL" id="JAVCAP010000037">
    <property type="protein sequence ID" value="MDP8568915.1"/>
    <property type="molecule type" value="Genomic_DNA"/>
</dbReference>
<evidence type="ECO:0000256" key="2">
    <source>
        <dbReference type="ARBA" id="ARBA00022714"/>
    </source>
</evidence>
<keyword evidence="10" id="KW-1185">Reference proteome</keyword>
<dbReference type="Gene3D" id="3.40.50.80">
    <property type="entry name" value="Nucleotide-binding domain of ferredoxin-NADP reductase (FNR) module"/>
    <property type="match status" value="1"/>
</dbReference>
<feature type="domain" description="Rieske" evidence="7">
    <location>
        <begin position="9"/>
        <end position="105"/>
    </location>
</feature>
<evidence type="ECO:0000256" key="4">
    <source>
        <dbReference type="ARBA" id="ARBA00023004"/>
    </source>
</evidence>
<dbReference type="CDD" id="cd03528">
    <property type="entry name" value="Rieske_RO_ferredoxin"/>
    <property type="match status" value="1"/>
</dbReference>
<accession>A0ABT9JYN0</accession>
<keyword evidence="4" id="KW-0408">Iron</keyword>
<evidence type="ECO:0000256" key="1">
    <source>
        <dbReference type="ARBA" id="ARBA00001974"/>
    </source>
</evidence>
<dbReference type="InterPro" id="IPR050415">
    <property type="entry name" value="MRET"/>
</dbReference>
<keyword evidence="2" id="KW-0001">2Fe-2S</keyword>
<comment type="caution">
    <text evidence="9">The sequence shown here is derived from an EMBL/GenBank/DDBJ whole genome shotgun (WGS) entry which is preliminary data.</text>
</comment>
<dbReference type="PROSITE" id="PS51296">
    <property type="entry name" value="RIESKE"/>
    <property type="match status" value="1"/>
</dbReference>
<dbReference type="NCBIfam" id="NF041683">
    <property type="entry name" value="ant_diox_AndAb"/>
    <property type="match status" value="1"/>
</dbReference>
<dbReference type="PRINTS" id="PR00410">
    <property type="entry name" value="PHEHYDRXLASE"/>
</dbReference>
<dbReference type="Pfam" id="PF00970">
    <property type="entry name" value="FAD_binding_6"/>
    <property type="match status" value="1"/>
</dbReference>
<dbReference type="Gene3D" id="2.40.30.10">
    <property type="entry name" value="Translation factors"/>
    <property type="match status" value="1"/>
</dbReference>
<dbReference type="Pfam" id="PF00355">
    <property type="entry name" value="Rieske"/>
    <property type="match status" value="1"/>
</dbReference>
<dbReference type="SUPFAM" id="SSF50022">
    <property type="entry name" value="ISP domain"/>
    <property type="match status" value="1"/>
</dbReference>
<feature type="domain" description="FAD-binding FR-type" evidence="8">
    <location>
        <begin position="118"/>
        <end position="215"/>
    </location>
</feature>
<proteinExistence type="predicted"/>
<evidence type="ECO:0000313" key="10">
    <source>
        <dbReference type="Proteomes" id="UP001225906"/>
    </source>
</evidence>
<dbReference type="InterPro" id="IPR017941">
    <property type="entry name" value="Rieske_2Fe-2S"/>
</dbReference>
<keyword evidence="3" id="KW-0479">Metal-binding</keyword>
<evidence type="ECO:0000259" key="7">
    <source>
        <dbReference type="PROSITE" id="PS51296"/>
    </source>
</evidence>
<reference evidence="10" key="1">
    <citation type="journal article" date="2019" name="Int. J. Syst. Evol. Microbiol.">
        <title>The Global Catalogue of Microorganisms (GCM) 10K type strain sequencing project: providing services to taxonomists for standard genome sequencing and annotation.</title>
        <authorList>
            <consortium name="The Broad Institute Genomics Platform"/>
            <consortium name="The Broad Institute Genome Sequencing Center for Infectious Disease"/>
            <person name="Wu L."/>
            <person name="Ma J."/>
        </authorList>
    </citation>
    <scope>NUCLEOTIDE SEQUENCE [LARGE SCALE GENOMIC DNA]</scope>
    <source>
        <strain evidence="10">VKM B-3159</strain>
    </source>
</reference>
<dbReference type="Gene3D" id="2.102.10.10">
    <property type="entry name" value="Rieske [2Fe-2S] iron-sulphur domain"/>
    <property type="match status" value="1"/>
</dbReference>
<evidence type="ECO:0000256" key="5">
    <source>
        <dbReference type="ARBA" id="ARBA00023014"/>
    </source>
</evidence>
<protein>
    <submittedName>
        <fullName evidence="9">Anthranilate 1,2-dioxygenase ferredoxin subunit AndAb</fullName>
    </submittedName>
</protein>
<evidence type="ECO:0000256" key="3">
    <source>
        <dbReference type="ARBA" id="ARBA00022723"/>
    </source>
</evidence>
<dbReference type="Proteomes" id="UP001225906">
    <property type="component" value="Unassembled WGS sequence"/>
</dbReference>
<dbReference type="CDD" id="cd06189">
    <property type="entry name" value="flavin_oxioreductase"/>
    <property type="match status" value="1"/>
</dbReference>
<organism evidence="9 10">
    <name type="scientific">Methylophilus aquaticus</name>
    <dbReference type="NCBI Taxonomy" id="1971610"/>
    <lineage>
        <taxon>Bacteria</taxon>
        <taxon>Pseudomonadati</taxon>
        <taxon>Pseudomonadota</taxon>
        <taxon>Betaproteobacteria</taxon>
        <taxon>Nitrosomonadales</taxon>
        <taxon>Methylophilaceae</taxon>
        <taxon>Methylophilus</taxon>
    </lineage>
</organism>
<dbReference type="SUPFAM" id="SSF52343">
    <property type="entry name" value="Ferredoxin reductase-like, C-terminal NADP-linked domain"/>
    <property type="match status" value="1"/>
</dbReference>
<dbReference type="PRINTS" id="PR00371">
    <property type="entry name" value="FPNCR"/>
</dbReference>